<reference evidence="11 12" key="1">
    <citation type="journal article" date="2021" name="BMC Genomics">
        <title>Datura genome reveals duplications of psychoactive alkaloid biosynthetic genes and high mutation rate following tissue culture.</title>
        <authorList>
            <person name="Rajewski A."/>
            <person name="Carter-House D."/>
            <person name="Stajich J."/>
            <person name="Litt A."/>
        </authorList>
    </citation>
    <scope>NUCLEOTIDE SEQUENCE [LARGE SCALE GENOMIC DNA]</scope>
    <source>
        <strain evidence="11">AR-01</strain>
    </source>
</reference>
<dbReference type="InterPro" id="IPR032805">
    <property type="entry name" value="Wax_synthase_dom"/>
</dbReference>
<gene>
    <name evidence="11" type="ORF">HAX54_014301</name>
</gene>
<dbReference type="EMBL" id="JACEIK010018866">
    <property type="protein sequence ID" value="MCE5166043.1"/>
    <property type="molecule type" value="Genomic_DNA"/>
</dbReference>
<evidence type="ECO:0000256" key="8">
    <source>
        <dbReference type="ARBA" id="ARBA00023315"/>
    </source>
</evidence>
<dbReference type="InterPro" id="IPR044851">
    <property type="entry name" value="Wax_synthase"/>
</dbReference>
<comment type="similarity">
    <text evidence="2">Belongs to the wax synthase family.</text>
</comment>
<evidence type="ECO:0000256" key="9">
    <source>
        <dbReference type="SAM" id="Phobius"/>
    </source>
</evidence>
<comment type="caution">
    <text evidence="11">The sequence shown here is derived from an EMBL/GenBank/DDBJ whole genome shotgun (WGS) entry which is preliminary data.</text>
</comment>
<evidence type="ECO:0000313" key="12">
    <source>
        <dbReference type="Proteomes" id="UP000823775"/>
    </source>
</evidence>
<dbReference type="Proteomes" id="UP000823775">
    <property type="component" value="Unassembled WGS sequence"/>
</dbReference>
<dbReference type="PANTHER" id="PTHR31595:SF50">
    <property type="entry name" value="WAX SYNTHASE DOMAIN-CONTAINING PROTEIN"/>
    <property type="match status" value="1"/>
</dbReference>
<protein>
    <recommendedName>
        <fullName evidence="10">Wax synthase domain-containing protein</fullName>
    </recommendedName>
</protein>
<feature type="transmembrane region" description="Helical" evidence="9">
    <location>
        <begin position="127"/>
        <end position="145"/>
    </location>
</feature>
<evidence type="ECO:0000256" key="6">
    <source>
        <dbReference type="ARBA" id="ARBA00023098"/>
    </source>
</evidence>
<feature type="transmembrane region" description="Helical" evidence="9">
    <location>
        <begin position="202"/>
        <end position="227"/>
    </location>
</feature>
<feature type="transmembrane region" description="Helical" evidence="9">
    <location>
        <begin position="63"/>
        <end position="87"/>
    </location>
</feature>
<evidence type="ECO:0000256" key="4">
    <source>
        <dbReference type="ARBA" id="ARBA00022692"/>
    </source>
</evidence>
<evidence type="ECO:0000256" key="1">
    <source>
        <dbReference type="ARBA" id="ARBA00004141"/>
    </source>
</evidence>
<feature type="domain" description="Wax synthase" evidence="10">
    <location>
        <begin position="17"/>
        <end position="101"/>
    </location>
</feature>
<accession>A0ABS8Y5Z1</accession>
<keyword evidence="3" id="KW-0808">Transferase</keyword>
<evidence type="ECO:0000256" key="5">
    <source>
        <dbReference type="ARBA" id="ARBA00022989"/>
    </source>
</evidence>
<evidence type="ECO:0000256" key="2">
    <source>
        <dbReference type="ARBA" id="ARBA00007282"/>
    </source>
</evidence>
<name>A0ABS8Y5Z1_DATST</name>
<comment type="subcellular location">
    <subcellularLocation>
        <location evidence="1">Membrane</location>
        <topology evidence="1">Multi-pass membrane protein</topology>
    </subcellularLocation>
</comment>
<dbReference type="Pfam" id="PF13813">
    <property type="entry name" value="MBOAT_2"/>
    <property type="match status" value="1"/>
</dbReference>
<sequence>MFSTMIRVISQVELESPFDEPYKTSSLQDFWSRRWNLMVTNILRPSVYVPVRSMMVDKISRKWAPILAVLATFFISGLMHELIFYYVGRLKPSGEVTCFFLIHGVALTLEIVIKKLLNGKVLVPKTISGPLALGFIISTSFWLFFPPLLRAKADVKVCTEFIAFSEFVKYGKQAKGMNNESDRGGVDDKGPLSKAKRRSLKVLLSLPFIPFTGMMYKFFALVLSAAVDGGCHRQTQGHPEFVPSGTSATSIRHCC</sequence>
<keyword evidence="4 9" id="KW-0812">Transmembrane</keyword>
<evidence type="ECO:0000256" key="3">
    <source>
        <dbReference type="ARBA" id="ARBA00022679"/>
    </source>
</evidence>
<proteinExistence type="inferred from homology"/>
<evidence type="ECO:0000313" key="11">
    <source>
        <dbReference type="EMBL" id="MCE5166043.1"/>
    </source>
</evidence>
<keyword evidence="8" id="KW-0012">Acyltransferase</keyword>
<keyword evidence="6" id="KW-0443">Lipid metabolism</keyword>
<organism evidence="11 12">
    <name type="scientific">Datura stramonium</name>
    <name type="common">Jimsonweed</name>
    <name type="synonym">Common thornapple</name>
    <dbReference type="NCBI Taxonomy" id="4076"/>
    <lineage>
        <taxon>Eukaryota</taxon>
        <taxon>Viridiplantae</taxon>
        <taxon>Streptophyta</taxon>
        <taxon>Embryophyta</taxon>
        <taxon>Tracheophyta</taxon>
        <taxon>Spermatophyta</taxon>
        <taxon>Magnoliopsida</taxon>
        <taxon>eudicotyledons</taxon>
        <taxon>Gunneridae</taxon>
        <taxon>Pentapetalae</taxon>
        <taxon>asterids</taxon>
        <taxon>lamiids</taxon>
        <taxon>Solanales</taxon>
        <taxon>Solanaceae</taxon>
        <taxon>Solanoideae</taxon>
        <taxon>Datureae</taxon>
        <taxon>Datura</taxon>
    </lineage>
</organism>
<keyword evidence="7 9" id="KW-0472">Membrane</keyword>
<dbReference type="PANTHER" id="PTHR31595">
    <property type="entry name" value="LONG-CHAIN-ALCOHOL O-FATTY-ACYLTRANSFERASE 3-RELATED"/>
    <property type="match status" value="1"/>
</dbReference>
<keyword evidence="5 9" id="KW-1133">Transmembrane helix</keyword>
<keyword evidence="12" id="KW-1185">Reference proteome</keyword>
<evidence type="ECO:0000259" key="10">
    <source>
        <dbReference type="Pfam" id="PF13813"/>
    </source>
</evidence>
<evidence type="ECO:0000256" key="7">
    <source>
        <dbReference type="ARBA" id="ARBA00023136"/>
    </source>
</evidence>